<name>B4E9V9_BURCJ</name>
<proteinExistence type="predicted"/>
<evidence type="ECO:0000313" key="2">
    <source>
        <dbReference type="EMBL" id="CAR52077.1"/>
    </source>
</evidence>
<keyword evidence="1" id="KW-0812">Transmembrane</keyword>
<organism evidence="2 3">
    <name type="scientific">Burkholderia cenocepacia (strain ATCC BAA-245 / DSM 16553 / LMG 16656 / NCTC 13227 / J2315 / CF5610)</name>
    <name type="common">Burkholderia cepacia (strain J2315)</name>
    <dbReference type="NCBI Taxonomy" id="216591"/>
    <lineage>
        <taxon>Bacteria</taxon>
        <taxon>Pseudomonadati</taxon>
        <taxon>Pseudomonadota</taxon>
        <taxon>Betaproteobacteria</taxon>
        <taxon>Burkholderiales</taxon>
        <taxon>Burkholderiaceae</taxon>
        <taxon>Burkholderia</taxon>
        <taxon>Burkholderia cepacia complex</taxon>
    </lineage>
</organism>
<reference evidence="2 3" key="1">
    <citation type="journal article" date="2009" name="J. Bacteriol.">
        <title>The genome of Burkholderia cenocepacia J2315, an epidemic pathogen of cystic fibrosis patients.</title>
        <authorList>
            <person name="Holden M.T."/>
            <person name="Seth-Smith H.M."/>
            <person name="Crossman L.C."/>
            <person name="Sebaihia M."/>
            <person name="Bentley S.D."/>
            <person name="Cerdeno-Tarraga A.M."/>
            <person name="Thomson N.R."/>
            <person name="Bason N."/>
            <person name="Quail M.A."/>
            <person name="Sharp S."/>
            <person name="Cherevach I."/>
            <person name="Churcher C."/>
            <person name="Goodhead I."/>
            <person name="Hauser H."/>
            <person name="Holroyd N."/>
            <person name="Mungall K."/>
            <person name="Scott P."/>
            <person name="Walker D."/>
            <person name="White B."/>
            <person name="Rose H."/>
            <person name="Iversen P."/>
            <person name="Mil-Homens D."/>
            <person name="Rocha E.P."/>
            <person name="Fialho A.M."/>
            <person name="Baldwin A."/>
            <person name="Dowson C."/>
            <person name="Barrell B.G."/>
            <person name="Govan J.R."/>
            <person name="Vandamme P."/>
            <person name="Hart C.A."/>
            <person name="Mahenthiralingam E."/>
            <person name="Parkhill J."/>
        </authorList>
    </citation>
    <scope>NUCLEOTIDE SEQUENCE [LARGE SCALE GENOMIC DNA]</scope>
    <source>
        <strain evidence="3">ATCC BAA-245 / DSM 16553 / LMG 16656 / NCTC 13227 / J2315 / CF5610</strain>
    </source>
</reference>
<dbReference type="KEGG" id="bcj:BCAL1777a"/>
<evidence type="ECO:0000256" key="1">
    <source>
        <dbReference type="SAM" id="Phobius"/>
    </source>
</evidence>
<keyword evidence="3" id="KW-1185">Reference proteome</keyword>
<evidence type="ECO:0000313" key="3">
    <source>
        <dbReference type="Proteomes" id="UP000001035"/>
    </source>
</evidence>
<gene>
    <name evidence="2" type="ORF">BCAL1777a</name>
</gene>
<dbReference type="AlphaFoldDB" id="B4E9V9"/>
<keyword evidence="1" id="KW-0472">Membrane</keyword>
<protein>
    <submittedName>
        <fullName evidence="2">Membrane protein</fullName>
    </submittedName>
</protein>
<dbReference type="HOGENOM" id="CLU_2822725_0_0_4"/>
<accession>B4E9V9</accession>
<keyword evidence="1" id="KW-1133">Transmembrane helix</keyword>
<dbReference type="EMBL" id="AM747720">
    <property type="protein sequence ID" value="CAR52077.1"/>
    <property type="molecule type" value="Genomic_DNA"/>
</dbReference>
<dbReference type="Proteomes" id="UP000001035">
    <property type="component" value="Chromosome 1"/>
</dbReference>
<sequence>MALCQLARTRCQERQSLVEGLLYVFTLKVLMYGIFITVHYQSFTLDANIAGQNRCVKKYLMQHNFV</sequence>
<feature type="transmembrane region" description="Helical" evidence="1">
    <location>
        <begin position="21"/>
        <end position="40"/>
    </location>
</feature>